<dbReference type="InterPro" id="IPR018000">
    <property type="entry name" value="Neurotransmitter_ion_chnl_CS"/>
</dbReference>
<keyword evidence="12" id="KW-0325">Glycoprotein</keyword>
<feature type="transmembrane region" description="Helical" evidence="18">
    <location>
        <begin position="263"/>
        <end position="285"/>
    </location>
</feature>
<evidence type="ECO:0000256" key="16">
    <source>
        <dbReference type="ARBA" id="ARBA00023303"/>
    </source>
</evidence>
<evidence type="ECO:0000313" key="21">
    <source>
        <dbReference type="Proteomes" id="UP000504623"/>
    </source>
</evidence>
<dbReference type="PROSITE" id="PS00236">
    <property type="entry name" value="NEUROTR_ION_CHANNEL"/>
    <property type="match status" value="1"/>
</dbReference>
<dbReference type="InterPro" id="IPR036734">
    <property type="entry name" value="Neur_chan_lig-bd_sf"/>
</dbReference>
<dbReference type="GO" id="GO:0004890">
    <property type="term" value="F:GABA-A receptor activity"/>
    <property type="evidence" value="ECO:0007669"/>
    <property type="project" value="InterPro"/>
</dbReference>
<feature type="transmembrane region" description="Helical" evidence="18">
    <location>
        <begin position="371"/>
        <end position="389"/>
    </location>
</feature>
<feature type="domain" description="Neurotransmitter-gated ion-channel transmembrane" evidence="20">
    <location>
        <begin position="319"/>
        <end position="385"/>
    </location>
</feature>
<evidence type="ECO:0000256" key="18">
    <source>
        <dbReference type="RuleBase" id="RU000687"/>
    </source>
</evidence>
<reference evidence="22" key="1">
    <citation type="submission" date="2025-08" db="UniProtKB">
        <authorList>
            <consortium name="RefSeq"/>
        </authorList>
    </citation>
    <scope>IDENTIFICATION</scope>
    <source>
        <tissue evidence="22">Spleen</tissue>
    </source>
</reference>
<keyword evidence="3 18" id="KW-0812">Transmembrane</keyword>
<evidence type="ECO:0000256" key="4">
    <source>
        <dbReference type="ARBA" id="ARBA00022729"/>
    </source>
</evidence>
<proteinExistence type="inferred from homology"/>
<keyword evidence="16 18" id="KW-0407">Ion channel</keyword>
<gene>
    <name evidence="22" type="primary">LOC102822908</name>
</gene>
<dbReference type="Gene3D" id="2.70.170.10">
    <property type="entry name" value="Neurotransmitter-gated ion-channel ligand-binding domain"/>
    <property type="match status" value="1"/>
</dbReference>
<dbReference type="FunFam" id="1.20.58.390:FF:000002">
    <property type="entry name" value="Putative gamma-aminobutyric acid receptor subunit alpha-5"/>
    <property type="match status" value="1"/>
</dbReference>
<evidence type="ECO:0000256" key="15">
    <source>
        <dbReference type="ARBA" id="ARBA00023286"/>
    </source>
</evidence>
<evidence type="ECO:0000256" key="2">
    <source>
        <dbReference type="ARBA" id="ARBA00022475"/>
    </source>
</evidence>
<dbReference type="GO" id="GO:0005230">
    <property type="term" value="F:extracellular ligand-gated monoatomic ion channel activity"/>
    <property type="evidence" value="ECO:0007669"/>
    <property type="project" value="InterPro"/>
</dbReference>
<evidence type="ECO:0000256" key="6">
    <source>
        <dbReference type="ARBA" id="ARBA00023018"/>
    </source>
</evidence>
<evidence type="ECO:0000256" key="3">
    <source>
        <dbReference type="ARBA" id="ARBA00022692"/>
    </source>
</evidence>
<dbReference type="GeneID" id="102822908"/>
<dbReference type="PANTHER" id="PTHR18945">
    <property type="entry name" value="NEUROTRANSMITTER GATED ION CHANNEL"/>
    <property type="match status" value="1"/>
</dbReference>
<accession>A0A9B0U3D1</accession>
<dbReference type="SUPFAM" id="SSF63712">
    <property type="entry name" value="Nicotinic receptor ligand binding domain-like"/>
    <property type="match status" value="1"/>
</dbReference>
<keyword evidence="6" id="KW-0770">Synapse</keyword>
<comment type="similarity">
    <text evidence="18">Belongs to the ligand-gated ion channel (TC 1.A.9) family.</text>
</comment>
<evidence type="ECO:0000313" key="22">
    <source>
        <dbReference type="RefSeq" id="XP_006872754.1"/>
    </source>
</evidence>
<sequence length="399" mass="45610">MKTKWNILLFLVFLFWNPARLVLADGQEDEAKNNITIFTRILDRLLDGYDNRLRPGLGDSITEVFTNIYVTSFGPVSDTDMEYTIDVFFRQKWKDERLKFKGPMNILRLNNLMASKIWTPDTFFHNGKKSVAHNMTMPNKLLRIQDDGTLLYTMRLTVQAECPMHLEDFPMDAHSCPLKFGSCEYTVMTAHFHLKRKIGYFVIQTYLPCIMTVILSQVSFWLNRESVPARTVFGVTTVLTMTTLSISARNSLPKVAYATAMDWFIAVCYAFVFSALIEFATVNYFTKRGWAWDGKSVVNDKKKEKASVMIQNNAYAVAVANYAPNLSKDPVLSTISKSATTPEPNKKPENKPAEAKKTFNSVSKIDRMSRIVFPVLFGTFNLVYWATYLNREPVLGFSP</sequence>
<keyword evidence="15" id="KW-1071">Ligand-gated ion channel</keyword>
<keyword evidence="10" id="KW-0675">Receptor</keyword>
<dbReference type="Proteomes" id="UP000504623">
    <property type="component" value="Unplaced"/>
</dbReference>
<name>A0A9B0U3D1_CHRAS</name>
<evidence type="ECO:0000256" key="12">
    <source>
        <dbReference type="ARBA" id="ARBA00023180"/>
    </source>
</evidence>
<dbReference type="InterPro" id="IPR038050">
    <property type="entry name" value="Neuro_actylchol_rec"/>
</dbReference>
<dbReference type="InterPro" id="IPR006028">
    <property type="entry name" value="GABAA/Glycine_rcpt"/>
</dbReference>
<evidence type="ECO:0000256" key="7">
    <source>
        <dbReference type="ARBA" id="ARBA00023065"/>
    </source>
</evidence>
<feature type="domain" description="Neurotransmitter-gated ion-channel ligand-binding" evidence="19">
    <location>
        <begin position="39"/>
        <end position="197"/>
    </location>
</feature>
<keyword evidence="1 18" id="KW-0813">Transport</keyword>
<feature type="chain" id="PRO_5039740727" evidence="18">
    <location>
        <begin position="25"/>
        <end position="399"/>
    </location>
</feature>
<dbReference type="Gene3D" id="1.20.58.390">
    <property type="entry name" value="Neurotransmitter-gated ion-channel transmembrane domain"/>
    <property type="match status" value="1"/>
</dbReference>
<feature type="signal peptide" evidence="18">
    <location>
        <begin position="1"/>
        <end position="24"/>
    </location>
</feature>
<dbReference type="FunFam" id="2.70.170.10:FF:000091">
    <property type="entry name" value="Gamma-aminobutyric acid type A receptor alpha2 subunit"/>
    <property type="match status" value="1"/>
</dbReference>
<keyword evidence="13" id="KW-0868">Chloride</keyword>
<evidence type="ECO:0000256" key="10">
    <source>
        <dbReference type="ARBA" id="ARBA00023170"/>
    </source>
</evidence>
<feature type="transmembrane region" description="Helical" evidence="18">
    <location>
        <begin position="198"/>
        <end position="222"/>
    </location>
</feature>
<keyword evidence="14" id="KW-0628">Postsynaptic cell membrane</keyword>
<dbReference type="PRINTS" id="PR00252">
    <property type="entry name" value="NRIONCHANNEL"/>
</dbReference>
<keyword evidence="8 18" id="KW-0472">Membrane</keyword>
<organism evidence="21 22">
    <name type="scientific">Chrysochloris asiatica</name>
    <name type="common">Cape golden mole</name>
    <dbReference type="NCBI Taxonomy" id="185453"/>
    <lineage>
        <taxon>Eukaryota</taxon>
        <taxon>Metazoa</taxon>
        <taxon>Chordata</taxon>
        <taxon>Craniata</taxon>
        <taxon>Vertebrata</taxon>
        <taxon>Euteleostomi</taxon>
        <taxon>Mammalia</taxon>
        <taxon>Eutheria</taxon>
        <taxon>Afrotheria</taxon>
        <taxon>Chrysochloridae</taxon>
        <taxon>Chrysochlorinae</taxon>
        <taxon>Chrysochloris</taxon>
    </lineage>
</organism>
<comment type="subcellular location">
    <subcellularLocation>
        <location evidence="17">Postsynaptic cell membrane</location>
        <topology evidence="17">Multi-pass membrane protein</topology>
    </subcellularLocation>
</comment>
<protein>
    <submittedName>
        <fullName evidence="22">Gamma-aminobutyric acid receptor subunit alpha-2-like</fullName>
    </submittedName>
</protein>
<evidence type="ECO:0000259" key="20">
    <source>
        <dbReference type="Pfam" id="PF02932"/>
    </source>
</evidence>
<dbReference type="AlphaFoldDB" id="A0A9B0U3D1"/>
<dbReference type="InterPro" id="IPR006202">
    <property type="entry name" value="Neur_chan_lig-bd"/>
</dbReference>
<evidence type="ECO:0000256" key="11">
    <source>
        <dbReference type="ARBA" id="ARBA00023173"/>
    </source>
</evidence>
<dbReference type="InterPro" id="IPR036719">
    <property type="entry name" value="Neuro-gated_channel_TM_sf"/>
</dbReference>
<evidence type="ECO:0000256" key="8">
    <source>
        <dbReference type="ARBA" id="ARBA00023136"/>
    </source>
</evidence>
<evidence type="ECO:0000259" key="19">
    <source>
        <dbReference type="Pfam" id="PF02931"/>
    </source>
</evidence>
<evidence type="ECO:0000256" key="1">
    <source>
        <dbReference type="ARBA" id="ARBA00022448"/>
    </source>
</evidence>
<evidence type="ECO:0000256" key="17">
    <source>
        <dbReference type="ARBA" id="ARBA00034104"/>
    </source>
</evidence>
<keyword evidence="9" id="KW-1015">Disulfide bond</keyword>
<evidence type="ECO:0000256" key="9">
    <source>
        <dbReference type="ARBA" id="ARBA00023157"/>
    </source>
</evidence>
<dbReference type="OrthoDB" id="203862at2759"/>
<dbReference type="InterPro" id="IPR047024">
    <property type="entry name" value="Gabra-1-6_TM"/>
</dbReference>
<dbReference type="SUPFAM" id="SSF90112">
    <property type="entry name" value="Neurotransmitter-gated ion-channel transmembrane pore"/>
    <property type="match status" value="1"/>
</dbReference>
<dbReference type="Pfam" id="PF02931">
    <property type="entry name" value="Neur_chan_LBD"/>
    <property type="match status" value="1"/>
</dbReference>
<dbReference type="GO" id="GO:0005254">
    <property type="term" value="F:chloride channel activity"/>
    <property type="evidence" value="ECO:0007669"/>
    <property type="project" value="UniProtKB-KW"/>
</dbReference>
<keyword evidence="4 18" id="KW-0732">Signal</keyword>
<evidence type="ECO:0000256" key="13">
    <source>
        <dbReference type="ARBA" id="ARBA00023214"/>
    </source>
</evidence>
<keyword evidence="11" id="KW-0869">Chloride channel</keyword>
<evidence type="ECO:0000256" key="14">
    <source>
        <dbReference type="ARBA" id="ARBA00023257"/>
    </source>
</evidence>
<dbReference type="CDD" id="cd19052">
    <property type="entry name" value="LGIC_TM_GABAAR_alpha"/>
    <property type="match status" value="1"/>
</dbReference>
<dbReference type="PRINTS" id="PR01079">
    <property type="entry name" value="GABAARALPHA"/>
</dbReference>
<dbReference type="InterPro" id="IPR006029">
    <property type="entry name" value="Neurotrans-gated_channel_TM"/>
</dbReference>
<keyword evidence="5 18" id="KW-1133">Transmembrane helix</keyword>
<feature type="domain" description="Neurotransmitter-gated ion-channel transmembrane" evidence="20">
    <location>
        <begin position="205"/>
        <end position="289"/>
    </location>
</feature>
<keyword evidence="2" id="KW-1003">Cell membrane</keyword>
<dbReference type="PRINTS" id="PR00253">
    <property type="entry name" value="GABAARECEPTR"/>
</dbReference>
<dbReference type="GO" id="GO:0034707">
    <property type="term" value="C:chloride channel complex"/>
    <property type="evidence" value="ECO:0007669"/>
    <property type="project" value="UniProtKB-KW"/>
</dbReference>
<keyword evidence="21" id="KW-1185">Reference proteome</keyword>
<keyword evidence="7 18" id="KW-0406">Ion transport</keyword>
<dbReference type="InterPro" id="IPR006201">
    <property type="entry name" value="Neur_channel"/>
</dbReference>
<evidence type="ECO:0000256" key="5">
    <source>
        <dbReference type="ARBA" id="ARBA00022989"/>
    </source>
</evidence>
<feature type="transmembrane region" description="Helical" evidence="18">
    <location>
        <begin position="229"/>
        <end position="248"/>
    </location>
</feature>
<dbReference type="Pfam" id="PF02932">
    <property type="entry name" value="Neur_chan_memb"/>
    <property type="match status" value="2"/>
</dbReference>
<dbReference type="GO" id="GO:0045211">
    <property type="term" value="C:postsynaptic membrane"/>
    <property type="evidence" value="ECO:0007669"/>
    <property type="project" value="UniProtKB-SubCell"/>
</dbReference>
<dbReference type="InterPro" id="IPR001390">
    <property type="entry name" value="GABAAa_rcpt"/>
</dbReference>
<dbReference type="RefSeq" id="XP_006872754.1">
    <property type="nucleotide sequence ID" value="XM_006872692.1"/>
</dbReference>